<organism evidence="3 4">
    <name type="scientific">Jiella endophytica</name>
    <dbReference type="NCBI Taxonomy" id="2558362"/>
    <lineage>
        <taxon>Bacteria</taxon>
        <taxon>Pseudomonadati</taxon>
        <taxon>Pseudomonadota</taxon>
        <taxon>Alphaproteobacteria</taxon>
        <taxon>Hyphomicrobiales</taxon>
        <taxon>Aurantimonadaceae</taxon>
        <taxon>Jiella</taxon>
    </lineage>
</organism>
<keyword evidence="1" id="KW-0472">Membrane</keyword>
<feature type="domain" description="Heparan-alpha-glucosaminide N-acetyltransferase catalytic" evidence="2">
    <location>
        <begin position="57"/>
        <end position="280"/>
    </location>
</feature>
<evidence type="ECO:0000313" key="3">
    <source>
        <dbReference type="EMBL" id="TFF25261.1"/>
    </source>
</evidence>
<evidence type="ECO:0000313" key="4">
    <source>
        <dbReference type="Proteomes" id="UP000298179"/>
    </source>
</evidence>
<evidence type="ECO:0000256" key="1">
    <source>
        <dbReference type="SAM" id="Phobius"/>
    </source>
</evidence>
<dbReference type="InterPro" id="IPR012429">
    <property type="entry name" value="HGSNAT_cat"/>
</dbReference>
<sequence length="364" mass="39844">MRSIGTARRRSPQVRFAALTRSATQRRFLRAAGRCRGSRTLKGVRVSESVNPTARGRVAIIDIARALAIVAMAIYHFTWDLEHFSYVEEGLTGHGGWRIFARCIASSFLFLVGFSLVLAHGREIRWRKFLVRLGQICAGALAVTVATLFATPNSFVFFGILHHIALASLLGLAFLRLPALLTAACGIVVVAAPSFVTLPGFDSRWLAWIGWFSDKMPLSNDLVPIFPFFGAVLIGIAAGRIAVDRGLIAIMRGWNDRLARLRPLEFAGRHALIIYLLHQPLLYGLVASFALIAPPDRDAIFAGDCNKACLASQDAAFCAKYCGCAEKRLKEDGLFDALMKNDAGEGEMTRIRQITTACSFEAGQ</sequence>
<dbReference type="AlphaFoldDB" id="A0A4Y8RPM0"/>
<feature type="transmembrane region" description="Helical" evidence="1">
    <location>
        <begin position="272"/>
        <end position="293"/>
    </location>
</feature>
<comment type="caution">
    <text evidence="3">The sequence shown here is derived from an EMBL/GenBank/DDBJ whole genome shotgun (WGS) entry which is preliminary data.</text>
</comment>
<accession>A0A4Y8RPM0</accession>
<evidence type="ECO:0000259" key="2">
    <source>
        <dbReference type="Pfam" id="PF07786"/>
    </source>
</evidence>
<dbReference type="OrthoDB" id="9807591at2"/>
<feature type="transmembrane region" description="Helical" evidence="1">
    <location>
        <begin position="155"/>
        <end position="175"/>
    </location>
</feature>
<feature type="transmembrane region" description="Helical" evidence="1">
    <location>
        <begin position="99"/>
        <end position="118"/>
    </location>
</feature>
<feature type="transmembrane region" description="Helical" evidence="1">
    <location>
        <begin position="58"/>
        <end position="79"/>
    </location>
</feature>
<gene>
    <name evidence="3" type="ORF">E3C22_07755</name>
</gene>
<keyword evidence="1" id="KW-0812">Transmembrane</keyword>
<reference evidence="3 4" key="1">
    <citation type="submission" date="2019-03" db="EMBL/GenBank/DDBJ databases">
        <title>Jiella endophytica sp. nov., a novel endophytic bacterium isolated from root of Ficus microcarpa Linn. f.</title>
        <authorList>
            <person name="Tuo L."/>
        </authorList>
    </citation>
    <scope>NUCLEOTIDE SEQUENCE [LARGE SCALE GENOMIC DNA]</scope>
    <source>
        <strain evidence="3 4">CBS5Q-3</strain>
    </source>
</reference>
<keyword evidence="4" id="KW-1185">Reference proteome</keyword>
<feature type="transmembrane region" description="Helical" evidence="1">
    <location>
        <begin position="130"/>
        <end position="149"/>
    </location>
</feature>
<name>A0A4Y8RPM0_9HYPH</name>
<protein>
    <submittedName>
        <fullName evidence="3">DUF1624 domain-containing protein</fullName>
    </submittedName>
</protein>
<dbReference type="Proteomes" id="UP000298179">
    <property type="component" value="Unassembled WGS sequence"/>
</dbReference>
<keyword evidence="1" id="KW-1133">Transmembrane helix</keyword>
<proteinExistence type="predicted"/>
<feature type="transmembrane region" description="Helical" evidence="1">
    <location>
        <begin position="221"/>
        <end position="243"/>
    </location>
</feature>
<feature type="transmembrane region" description="Helical" evidence="1">
    <location>
        <begin position="180"/>
        <end position="201"/>
    </location>
</feature>
<dbReference type="Pfam" id="PF07786">
    <property type="entry name" value="HGSNAT_cat"/>
    <property type="match status" value="1"/>
</dbReference>
<dbReference type="EMBL" id="SOZD01000002">
    <property type="protein sequence ID" value="TFF25261.1"/>
    <property type="molecule type" value="Genomic_DNA"/>
</dbReference>